<evidence type="ECO:0000256" key="2">
    <source>
        <dbReference type="ARBA" id="ARBA00008766"/>
    </source>
</evidence>
<dbReference type="PANTHER" id="PTHR43226">
    <property type="entry name" value="XAA-PRO AMINOPEPTIDASE 3"/>
    <property type="match status" value="1"/>
</dbReference>
<dbReference type="InterPro" id="IPR000994">
    <property type="entry name" value="Pept_M24"/>
</dbReference>
<dbReference type="InterPro" id="IPR036005">
    <property type="entry name" value="Creatinase/aminopeptidase-like"/>
</dbReference>
<keyword evidence="3" id="KW-0479">Metal-binding</keyword>
<sequence length="499" mass="55411">MRCLLRHLQAGLRTTGVVQHRAAQTAAASAIPTPGQPTPQTHPHLLRDGYLTMGTSSTEYAHRRRRLVEQIPPMSLMLLPSHPIKIMTHDIPWAFRQESNFHYLTGLEEPDCAMCIEKAADGTPTFTLFVQPTSEEHQLWHGPRTGTAAARALFGCDVAAEISQLPEFLLSRLSQSVTGSGTTKQVRLYYKEGINPATDRTVSQVFNKAGLPNYYDAGGHVQQLRRFKSPSDVAMLRRAADISKHMFLQAYRTTRPGLTEHDIFNVMEFEARLHGAQRLAYPPVVASGSNGLSLHYIKNMQILRDGDLLLVDAGAEYHHYTSDVTRTWPVNGRFSPAQKVVYEAVLDVNEAIVKAHKGAAHTTFSIHELSVRLITQNLIELGILKGTVESNIASRAYTKYYPHSIGHPLGWDIHEEETTTLAPNMVVTVEPGLYLPVSDSVPKEFQGIAVRIEDNIVLTTAEPIVLTKDIPKSIEAVERVMQEGSSHPLSTYIHSNRAV</sequence>
<feature type="domain" description="Aminopeptidase P N-terminal" evidence="6">
    <location>
        <begin position="55"/>
        <end position="187"/>
    </location>
</feature>
<evidence type="ECO:0000256" key="1">
    <source>
        <dbReference type="ARBA" id="ARBA00001936"/>
    </source>
</evidence>
<dbReference type="Pfam" id="PF00557">
    <property type="entry name" value="Peptidase_M24"/>
    <property type="match status" value="1"/>
</dbReference>
<protein>
    <recommendedName>
        <fullName evidence="6">Aminopeptidase P N-terminal domain-containing protein</fullName>
    </recommendedName>
</protein>
<dbReference type="GO" id="GO:0006508">
    <property type="term" value="P:proteolysis"/>
    <property type="evidence" value="ECO:0007669"/>
    <property type="project" value="TreeGrafter"/>
</dbReference>
<dbReference type="GO" id="GO:0030145">
    <property type="term" value="F:manganese ion binding"/>
    <property type="evidence" value="ECO:0007669"/>
    <property type="project" value="InterPro"/>
</dbReference>
<gene>
    <name evidence="7" type="ORF">EGYM00392_LOCUS39214</name>
</gene>
<dbReference type="CDD" id="cd01087">
    <property type="entry name" value="Prolidase"/>
    <property type="match status" value="1"/>
</dbReference>
<proteinExistence type="inferred from homology"/>
<dbReference type="EMBL" id="HBGA01105537">
    <property type="protein sequence ID" value="CAD9028079.1"/>
    <property type="molecule type" value="Transcribed_RNA"/>
</dbReference>
<dbReference type="InterPro" id="IPR007865">
    <property type="entry name" value="Aminopep_P_N"/>
</dbReference>
<organism evidence="7">
    <name type="scientific">Eutreptiella gymnastica</name>
    <dbReference type="NCBI Taxonomy" id="73025"/>
    <lineage>
        <taxon>Eukaryota</taxon>
        <taxon>Discoba</taxon>
        <taxon>Euglenozoa</taxon>
        <taxon>Euglenida</taxon>
        <taxon>Spirocuta</taxon>
        <taxon>Euglenophyceae</taxon>
        <taxon>Eutreptiales</taxon>
        <taxon>Eutreptiaceae</taxon>
        <taxon>Eutreptiella</taxon>
    </lineage>
</organism>
<accession>A0A7S1IZS4</accession>
<comment type="cofactor">
    <cofactor evidence="1">
        <name>Mn(2+)</name>
        <dbReference type="ChEBI" id="CHEBI:29035"/>
    </cofactor>
</comment>
<dbReference type="SMART" id="SM01011">
    <property type="entry name" value="AMP_N"/>
    <property type="match status" value="1"/>
</dbReference>
<dbReference type="GO" id="GO:0005739">
    <property type="term" value="C:mitochondrion"/>
    <property type="evidence" value="ECO:0007669"/>
    <property type="project" value="TreeGrafter"/>
</dbReference>
<keyword evidence="5" id="KW-0464">Manganese</keyword>
<comment type="similarity">
    <text evidence="2">Belongs to the peptidase M24B family.</text>
</comment>
<evidence type="ECO:0000256" key="5">
    <source>
        <dbReference type="ARBA" id="ARBA00023211"/>
    </source>
</evidence>
<evidence type="ECO:0000256" key="4">
    <source>
        <dbReference type="ARBA" id="ARBA00022801"/>
    </source>
</evidence>
<dbReference type="Pfam" id="PF05195">
    <property type="entry name" value="AMP_N"/>
    <property type="match status" value="1"/>
</dbReference>
<dbReference type="PANTHER" id="PTHR43226:SF4">
    <property type="entry name" value="XAA-PRO AMINOPEPTIDASE 3"/>
    <property type="match status" value="1"/>
</dbReference>
<keyword evidence="4" id="KW-0378">Hydrolase</keyword>
<evidence type="ECO:0000256" key="3">
    <source>
        <dbReference type="ARBA" id="ARBA00022723"/>
    </source>
</evidence>
<evidence type="ECO:0000313" key="7">
    <source>
        <dbReference type="EMBL" id="CAD9028079.1"/>
    </source>
</evidence>
<dbReference type="Gene3D" id="3.90.230.10">
    <property type="entry name" value="Creatinase/methionine aminopeptidase superfamily"/>
    <property type="match status" value="1"/>
</dbReference>
<dbReference type="SUPFAM" id="SSF53092">
    <property type="entry name" value="Creatinase/prolidase N-terminal domain"/>
    <property type="match status" value="1"/>
</dbReference>
<dbReference type="Gene3D" id="3.40.350.10">
    <property type="entry name" value="Creatinase/prolidase N-terminal domain"/>
    <property type="match status" value="1"/>
</dbReference>
<evidence type="ECO:0000259" key="6">
    <source>
        <dbReference type="SMART" id="SM01011"/>
    </source>
</evidence>
<dbReference type="InterPro" id="IPR029149">
    <property type="entry name" value="Creatin/AminoP/Spt16_N"/>
</dbReference>
<dbReference type="GO" id="GO:0070006">
    <property type="term" value="F:metalloaminopeptidase activity"/>
    <property type="evidence" value="ECO:0007669"/>
    <property type="project" value="InterPro"/>
</dbReference>
<dbReference type="InterPro" id="IPR052433">
    <property type="entry name" value="X-Pro_dipept-like"/>
</dbReference>
<reference evidence="7" key="1">
    <citation type="submission" date="2021-01" db="EMBL/GenBank/DDBJ databases">
        <authorList>
            <person name="Corre E."/>
            <person name="Pelletier E."/>
            <person name="Niang G."/>
            <person name="Scheremetjew M."/>
            <person name="Finn R."/>
            <person name="Kale V."/>
            <person name="Holt S."/>
            <person name="Cochrane G."/>
            <person name="Meng A."/>
            <person name="Brown T."/>
            <person name="Cohen L."/>
        </authorList>
    </citation>
    <scope>NUCLEOTIDE SEQUENCE</scope>
    <source>
        <strain evidence="7">NIES-381</strain>
    </source>
</reference>
<dbReference type="AlphaFoldDB" id="A0A7S1IZS4"/>
<dbReference type="SUPFAM" id="SSF55920">
    <property type="entry name" value="Creatinase/aminopeptidase"/>
    <property type="match status" value="1"/>
</dbReference>
<name>A0A7S1IZS4_9EUGL</name>